<gene>
    <name evidence="2" type="ORF">AB0L16_25645</name>
</gene>
<organism evidence="2 3">
    <name type="scientific">Streptomyces orinoci</name>
    <name type="common">Streptoverticillium orinoci</name>
    <dbReference type="NCBI Taxonomy" id="67339"/>
    <lineage>
        <taxon>Bacteria</taxon>
        <taxon>Bacillati</taxon>
        <taxon>Actinomycetota</taxon>
        <taxon>Actinomycetes</taxon>
        <taxon>Kitasatosporales</taxon>
        <taxon>Streptomycetaceae</taxon>
        <taxon>Streptomyces</taxon>
    </lineage>
</organism>
<dbReference type="InterPro" id="IPR029058">
    <property type="entry name" value="AB_hydrolase_fold"/>
</dbReference>
<feature type="chain" id="PRO_5046986971" evidence="1">
    <location>
        <begin position="28"/>
        <end position="383"/>
    </location>
</feature>
<dbReference type="EMBL" id="JBFAUK010000024">
    <property type="protein sequence ID" value="MEV5509781.1"/>
    <property type="molecule type" value="Genomic_DNA"/>
</dbReference>
<evidence type="ECO:0000256" key="1">
    <source>
        <dbReference type="SAM" id="SignalP"/>
    </source>
</evidence>
<dbReference type="Gene3D" id="1.10.260.130">
    <property type="match status" value="1"/>
</dbReference>
<keyword evidence="3" id="KW-1185">Reference proteome</keyword>
<feature type="signal peptide" evidence="1">
    <location>
        <begin position="1"/>
        <end position="27"/>
    </location>
</feature>
<keyword evidence="1" id="KW-0732">Signal</keyword>
<proteinExistence type="predicted"/>
<reference evidence="2 3" key="1">
    <citation type="submission" date="2024-06" db="EMBL/GenBank/DDBJ databases">
        <title>The Natural Products Discovery Center: Release of the First 8490 Sequenced Strains for Exploring Actinobacteria Biosynthetic Diversity.</title>
        <authorList>
            <person name="Kalkreuter E."/>
            <person name="Kautsar S.A."/>
            <person name="Yang D."/>
            <person name="Bader C.D."/>
            <person name="Teijaro C.N."/>
            <person name="Fluegel L."/>
            <person name="Davis C.M."/>
            <person name="Simpson J.R."/>
            <person name="Lauterbach L."/>
            <person name="Steele A.D."/>
            <person name="Gui C."/>
            <person name="Meng S."/>
            <person name="Li G."/>
            <person name="Viehrig K."/>
            <person name="Ye F."/>
            <person name="Su P."/>
            <person name="Kiefer A.F."/>
            <person name="Nichols A."/>
            <person name="Cepeda A.J."/>
            <person name="Yan W."/>
            <person name="Fan B."/>
            <person name="Jiang Y."/>
            <person name="Adhikari A."/>
            <person name="Zheng C.-J."/>
            <person name="Schuster L."/>
            <person name="Cowan T.M."/>
            <person name="Smanski M.J."/>
            <person name="Chevrette M.G."/>
            <person name="De Carvalho L.P.S."/>
            <person name="Shen B."/>
        </authorList>
    </citation>
    <scope>NUCLEOTIDE SEQUENCE [LARGE SCALE GENOMIC DNA]</scope>
    <source>
        <strain evidence="2 3">NPDC052347</strain>
    </source>
</reference>
<accession>A0ABV3K3Q2</accession>
<dbReference type="Pfam" id="PF03583">
    <property type="entry name" value="LIP"/>
    <property type="match status" value="1"/>
</dbReference>
<dbReference type="RefSeq" id="WP_109281832.1">
    <property type="nucleotide sequence ID" value="NZ_JBFAUK010000024.1"/>
</dbReference>
<name>A0ABV3K3Q2_STRON</name>
<dbReference type="PANTHER" id="PTHR34853:SF1">
    <property type="entry name" value="LIPASE 5"/>
    <property type="match status" value="1"/>
</dbReference>
<dbReference type="PIRSF" id="PIRSF029171">
    <property type="entry name" value="Esterase_LipA"/>
    <property type="match status" value="1"/>
</dbReference>
<dbReference type="InterPro" id="IPR005152">
    <property type="entry name" value="Lipase_secreted"/>
</dbReference>
<comment type="caution">
    <text evidence="2">The sequence shown here is derived from an EMBL/GenBank/DDBJ whole genome shotgun (WGS) entry which is preliminary data.</text>
</comment>
<dbReference type="Proteomes" id="UP001552594">
    <property type="component" value="Unassembled WGS sequence"/>
</dbReference>
<sequence>MRLRTLAVCAVTALAVSLGLPGGPAAAEPPARPGDLVSSSLTSFHPLPGRPTNTRAWHITYRSTTAKGAPNVVSGTVIVPRDGHRGPRPLVTYAVGTVGMADHCAPSAGFPYGTTLEGNLIQLLTLRGWAVAVTDYEGLGTPGEHTYTVGPAEGHAVLDAARAALRLPQAGLDPGTPVGIMGYSQGGQAGAWAAELHDSYAPELNLKGTATGGVPADLPAVAAYDDGGVGAGLILMAAVGQNAAYPELHLERYLNQRGRDHVEFLKRHCVAVNTVAGLFRRISEVTVRNPLDQPDWQRVLHLSDLGRHAPDRPVYLYHGVVDELIPYTVGRALRDHWCAKGAAVHWTSLPLAEHIAGAVTQAVPAGDWLARRFAGEPERGDCG</sequence>
<dbReference type="SUPFAM" id="SSF53474">
    <property type="entry name" value="alpha/beta-Hydrolases"/>
    <property type="match status" value="1"/>
</dbReference>
<dbReference type="PANTHER" id="PTHR34853">
    <property type="match status" value="1"/>
</dbReference>
<protein>
    <submittedName>
        <fullName evidence="2">Lipase family protein</fullName>
    </submittedName>
</protein>
<dbReference type="Gene3D" id="3.40.50.1820">
    <property type="entry name" value="alpha/beta hydrolase"/>
    <property type="match status" value="1"/>
</dbReference>
<evidence type="ECO:0000313" key="2">
    <source>
        <dbReference type="EMBL" id="MEV5509781.1"/>
    </source>
</evidence>
<evidence type="ECO:0000313" key="3">
    <source>
        <dbReference type="Proteomes" id="UP001552594"/>
    </source>
</evidence>